<reference evidence="2 3" key="1">
    <citation type="submission" date="2018-06" db="EMBL/GenBank/DDBJ databases">
        <title>Extensive metabolic versatility and redundancy in microbially diverse, dynamic hydrothermal sediments.</title>
        <authorList>
            <person name="Dombrowski N."/>
            <person name="Teske A."/>
            <person name="Baker B.J."/>
        </authorList>
    </citation>
    <scope>NUCLEOTIDE SEQUENCE [LARGE SCALE GENOMIC DNA]</scope>
    <source>
        <strain evidence="2">B10_G13</strain>
    </source>
</reference>
<feature type="transmembrane region" description="Helical" evidence="1">
    <location>
        <begin position="6"/>
        <end position="22"/>
    </location>
</feature>
<feature type="transmembrane region" description="Helical" evidence="1">
    <location>
        <begin position="97"/>
        <end position="118"/>
    </location>
</feature>
<organism evidence="2 3">
    <name type="scientific">candidate division TA06 bacterium</name>
    <dbReference type="NCBI Taxonomy" id="2250710"/>
    <lineage>
        <taxon>Bacteria</taxon>
        <taxon>Bacteria division TA06</taxon>
    </lineage>
</organism>
<accession>A0A660SP18</accession>
<protein>
    <submittedName>
        <fullName evidence="2">Uncharacterized protein</fullName>
    </submittedName>
</protein>
<dbReference type="Proteomes" id="UP000271125">
    <property type="component" value="Unassembled WGS sequence"/>
</dbReference>
<name>A0A660SP18_UNCT6</name>
<evidence type="ECO:0000313" key="2">
    <source>
        <dbReference type="EMBL" id="RKX72192.1"/>
    </source>
</evidence>
<feature type="transmembrane region" description="Helical" evidence="1">
    <location>
        <begin position="134"/>
        <end position="152"/>
    </location>
</feature>
<keyword evidence="1" id="KW-0812">Transmembrane</keyword>
<dbReference type="AlphaFoldDB" id="A0A660SP18"/>
<gene>
    <name evidence="2" type="ORF">DRP43_01340</name>
</gene>
<proteinExistence type="predicted"/>
<keyword evidence="1" id="KW-1133">Transmembrane helix</keyword>
<dbReference type="EMBL" id="QNBD01000041">
    <property type="protein sequence ID" value="RKX72192.1"/>
    <property type="molecule type" value="Genomic_DNA"/>
</dbReference>
<comment type="caution">
    <text evidence="2">The sequence shown here is derived from an EMBL/GenBank/DDBJ whole genome shotgun (WGS) entry which is preliminary data.</text>
</comment>
<evidence type="ECO:0000256" key="1">
    <source>
        <dbReference type="SAM" id="Phobius"/>
    </source>
</evidence>
<sequence length="186" mass="21091">MNKRKFVVILLMIFFIISNTFGEDKWQKGKKYSEICSPSDSMIYKIHNGYHRKDNYYLFRGRKYYSLYPLLNNIKESDPAIPNSLISAYKINRNASFVFSLIAAVSFGSFIGSIYWGLGMEAVSGVRDSSSERWFAYSFLSLIGSVGIGLVCEGKKSGLANDISDHYNGYISGLNKNIGLKLNYKF</sequence>
<evidence type="ECO:0000313" key="3">
    <source>
        <dbReference type="Proteomes" id="UP000271125"/>
    </source>
</evidence>
<keyword evidence="1" id="KW-0472">Membrane</keyword>